<evidence type="ECO:0000313" key="3">
    <source>
        <dbReference type="Proteomes" id="UP000050514"/>
    </source>
</evidence>
<organism evidence="2 3">
    <name type="scientific">Bellilinea caldifistulae</name>
    <dbReference type="NCBI Taxonomy" id="360411"/>
    <lineage>
        <taxon>Bacteria</taxon>
        <taxon>Bacillati</taxon>
        <taxon>Chloroflexota</taxon>
        <taxon>Anaerolineae</taxon>
        <taxon>Anaerolineales</taxon>
        <taxon>Anaerolineaceae</taxon>
        <taxon>Bellilinea</taxon>
    </lineage>
</organism>
<dbReference type="InterPro" id="IPR002737">
    <property type="entry name" value="MEMO1_fam"/>
</dbReference>
<reference evidence="2 3" key="1">
    <citation type="submission" date="2015-07" db="EMBL/GenBank/DDBJ databases">
        <title>Draft genome of Bellilinea caldifistulae DSM 17877.</title>
        <authorList>
            <person name="Hemp J."/>
            <person name="Ward L.M."/>
            <person name="Pace L.A."/>
            <person name="Fischer W.W."/>
        </authorList>
    </citation>
    <scope>NUCLEOTIDE SEQUENCE [LARGE SCALE GENOMIC DNA]</scope>
    <source>
        <strain evidence="2 3">GOMI-1</strain>
    </source>
</reference>
<comment type="caution">
    <text evidence="2">The sequence shown here is derived from an EMBL/GenBank/DDBJ whole genome shotgun (WGS) entry which is preliminary data.</text>
</comment>
<dbReference type="Proteomes" id="UP000050514">
    <property type="component" value="Unassembled WGS sequence"/>
</dbReference>
<dbReference type="CDD" id="cd07361">
    <property type="entry name" value="MEMO_like"/>
    <property type="match status" value="1"/>
</dbReference>
<dbReference type="PANTHER" id="PTHR11060:SF0">
    <property type="entry name" value="PROTEIN MEMO1"/>
    <property type="match status" value="1"/>
</dbReference>
<evidence type="ECO:0000313" key="2">
    <source>
        <dbReference type="EMBL" id="KPL77127.1"/>
    </source>
</evidence>
<dbReference type="AlphaFoldDB" id="A0A0P6XBJ8"/>
<accession>A0A0P6XBJ8</accession>
<gene>
    <name evidence="2" type="ORF">AC812_03890</name>
</gene>
<proteinExistence type="inferred from homology"/>
<dbReference type="RefSeq" id="WP_061914537.1">
    <property type="nucleotide sequence ID" value="NZ_DF967971.1"/>
</dbReference>
<sequence>MGKISAIRPSPIAGLWYSADPQQLAQQIDQYLAEAQIPPLQGKVVALVAPHAGHRYSGRTAAHAYKTVLGRAFDLVAIVSPLHAYYPAPVLTSAHASYYTPLGEVPIDQESTDQLAELLAEETIGLTPIANDDEHSLEIQLPFLQRALSQPFNLLPVMVRRKDWRMAQILGTALARVLKHRNALLIASTDLSHFYPLPVANQFDTEMLSLIEAFSPQGVLQAEEAGTGFACGAGAVAAVLVAARELGGNKVKILHYSTSADETMDPSSVVGYGAAVVLKRD</sequence>
<dbReference type="OrthoDB" id="9782820at2"/>
<evidence type="ECO:0008006" key="4">
    <source>
        <dbReference type="Google" id="ProtNLM"/>
    </source>
</evidence>
<name>A0A0P6XBJ8_9CHLR</name>
<dbReference type="Gene3D" id="3.40.830.10">
    <property type="entry name" value="LigB-like"/>
    <property type="match status" value="1"/>
</dbReference>
<dbReference type="PANTHER" id="PTHR11060">
    <property type="entry name" value="PROTEIN MEMO1"/>
    <property type="match status" value="1"/>
</dbReference>
<evidence type="ECO:0000256" key="1">
    <source>
        <dbReference type="ARBA" id="ARBA00006315"/>
    </source>
</evidence>
<dbReference type="EMBL" id="LGHJ01000010">
    <property type="protein sequence ID" value="KPL77127.1"/>
    <property type="molecule type" value="Genomic_DNA"/>
</dbReference>
<dbReference type="NCBIfam" id="TIGR04336">
    <property type="entry name" value="AmmeMemoSam_B"/>
    <property type="match status" value="1"/>
</dbReference>
<keyword evidence="3" id="KW-1185">Reference proteome</keyword>
<comment type="similarity">
    <text evidence="1">Belongs to the MEMO1 family.</text>
</comment>
<dbReference type="SUPFAM" id="SSF53213">
    <property type="entry name" value="LigB-like"/>
    <property type="match status" value="1"/>
</dbReference>
<dbReference type="Pfam" id="PF01875">
    <property type="entry name" value="Memo"/>
    <property type="match status" value="1"/>
</dbReference>
<dbReference type="STRING" id="360411.AC812_03890"/>
<protein>
    <recommendedName>
        <fullName evidence="4">AmmeMemoRadiSam system protein B</fullName>
    </recommendedName>
</protein>